<feature type="domain" description="Tyr recombinase" evidence="5">
    <location>
        <begin position="191"/>
        <end position="366"/>
    </location>
</feature>
<evidence type="ECO:0000259" key="5">
    <source>
        <dbReference type="PROSITE" id="PS51898"/>
    </source>
</evidence>
<evidence type="ECO:0000256" key="4">
    <source>
        <dbReference type="SAM" id="MobiDB-lite"/>
    </source>
</evidence>
<accession>A0A1M6W7L9</accession>
<dbReference type="RefSeq" id="WP_073478286.1">
    <property type="nucleotide sequence ID" value="NZ_FQZU01000037.1"/>
</dbReference>
<dbReference type="Gene3D" id="1.10.443.10">
    <property type="entry name" value="Intergrase catalytic core"/>
    <property type="match status" value="1"/>
</dbReference>
<sequence>MGVFQRYIKKDVNGNPVLDAKGKPQREGPWFIQYPHSRDPKTGKVKYRTEKASHFKKKAMQMFREKSDAFLEADRYGIQPQKDMTFSELIDWGLSQEVMKAKVSAPDDTRNAELLKAEFGELLAAQVTPLMVDNFRIKMTRTVSEKTKKPYSGTTVNKLVTLGRRIYYLAMDGGLVTTNPFARRGAFKEEPIGQYVTDQEFRDLLEHLPEHIRPVVIVAYYTGMRRGEILRLTWDRVDLFKGVIDLTAKDTKTKEARHIYLNAIPELKEVFVEAARRRTKKRKEVFLRPEGDPVPNRYLERYMERACKKAEVGPFRFHDLRHTFNTNMVKAGVPQADVMKLTGHKTLAMFLRYHHLDREQGEAAMEKLQQHLAGGDKADGSGGENEKRAR</sequence>
<dbReference type="GO" id="GO:0015074">
    <property type="term" value="P:DNA integration"/>
    <property type="evidence" value="ECO:0007669"/>
    <property type="project" value="InterPro"/>
</dbReference>
<evidence type="ECO:0000256" key="2">
    <source>
        <dbReference type="ARBA" id="ARBA00023125"/>
    </source>
</evidence>
<gene>
    <name evidence="6" type="ORF">SAMN02745216_04266</name>
</gene>
<dbReference type="InterPro" id="IPR050090">
    <property type="entry name" value="Tyrosine_recombinase_XerCD"/>
</dbReference>
<dbReference type="InterPro" id="IPR002104">
    <property type="entry name" value="Integrase_catalytic"/>
</dbReference>
<dbReference type="SUPFAM" id="SSF56349">
    <property type="entry name" value="DNA breaking-rejoining enzymes"/>
    <property type="match status" value="1"/>
</dbReference>
<dbReference type="PANTHER" id="PTHR30349">
    <property type="entry name" value="PHAGE INTEGRASE-RELATED"/>
    <property type="match status" value="1"/>
</dbReference>
<dbReference type="AlphaFoldDB" id="A0A1M6W7L9"/>
<dbReference type="Gene3D" id="1.10.150.130">
    <property type="match status" value="1"/>
</dbReference>
<keyword evidence="7" id="KW-1185">Reference proteome</keyword>
<evidence type="ECO:0000256" key="3">
    <source>
        <dbReference type="ARBA" id="ARBA00023172"/>
    </source>
</evidence>
<dbReference type="Pfam" id="PF00589">
    <property type="entry name" value="Phage_integrase"/>
    <property type="match status" value="1"/>
</dbReference>
<dbReference type="InterPro" id="IPR010998">
    <property type="entry name" value="Integrase_recombinase_N"/>
</dbReference>
<comment type="similarity">
    <text evidence="1">Belongs to the 'phage' integrase family.</text>
</comment>
<organism evidence="6 7">
    <name type="scientific">Desulfatibacillum alkenivorans DSM 16219</name>
    <dbReference type="NCBI Taxonomy" id="1121393"/>
    <lineage>
        <taxon>Bacteria</taxon>
        <taxon>Pseudomonadati</taxon>
        <taxon>Thermodesulfobacteriota</taxon>
        <taxon>Desulfobacteria</taxon>
        <taxon>Desulfobacterales</taxon>
        <taxon>Desulfatibacillaceae</taxon>
        <taxon>Desulfatibacillum</taxon>
    </lineage>
</organism>
<feature type="region of interest" description="Disordered" evidence="4">
    <location>
        <begin position="366"/>
        <end position="390"/>
    </location>
</feature>
<dbReference type="CDD" id="cd00796">
    <property type="entry name" value="INT_Rci_Hp1_C"/>
    <property type="match status" value="1"/>
</dbReference>
<dbReference type="Proteomes" id="UP000183994">
    <property type="component" value="Unassembled WGS sequence"/>
</dbReference>
<keyword evidence="3" id="KW-0233">DNA recombination</keyword>
<protein>
    <submittedName>
        <fullName evidence="6">Site-specific recombinase XerD</fullName>
    </submittedName>
</protein>
<evidence type="ECO:0000313" key="7">
    <source>
        <dbReference type="Proteomes" id="UP000183994"/>
    </source>
</evidence>
<evidence type="ECO:0000313" key="6">
    <source>
        <dbReference type="EMBL" id="SHK89485.1"/>
    </source>
</evidence>
<name>A0A1M6W7L9_9BACT</name>
<dbReference type="GO" id="GO:0003677">
    <property type="term" value="F:DNA binding"/>
    <property type="evidence" value="ECO:0007669"/>
    <property type="project" value="UniProtKB-KW"/>
</dbReference>
<dbReference type="OrthoDB" id="5429327at2"/>
<dbReference type="InterPro" id="IPR013762">
    <property type="entry name" value="Integrase-like_cat_sf"/>
</dbReference>
<dbReference type="PANTHER" id="PTHR30349:SF64">
    <property type="entry name" value="PROPHAGE INTEGRASE INTD-RELATED"/>
    <property type="match status" value="1"/>
</dbReference>
<dbReference type="STRING" id="1121393.SAMN02745216_04266"/>
<keyword evidence="2" id="KW-0238">DNA-binding</keyword>
<dbReference type="PROSITE" id="PS51898">
    <property type="entry name" value="TYR_RECOMBINASE"/>
    <property type="match status" value="1"/>
</dbReference>
<proteinExistence type="inferred from homology"/>
<dbReference type="EMBL" id="FQZU01000037">
    <property type="protein sequence ID" value="SHK89485.1"/>
    <property type="molecule type" value="Genomic_DNA"/>
</dbReference>
<dbReference type="InterPro" id="IPR011010">
    <property type="entry name" value="DNA_brk_join_enz"/>
</dbReference>
<dbReference type="GO" id="GO:0006310">
    <property type="term" value="P:DNA recombination"/>
    <property type="evidence" value="ECO:0007669"/>
    <property type="project" value="UniProtKB-KW"/>
</dbReference>
<reference evidence="7" key="1">
    <citation type="submission" date="2016-11" db="EMBL/GenBank/DDBJ databases">
        <authorList>
            <person name="Varghese N."/>
            <person name="Submissions S."/>
        </authorList>
    </citation>
    <scope>NUCLEOTIDE SEQUENCE [LARGE SCALE GENOMIC DNA]</scope>
    <source>
        <strain evidence="7">DSM 16219</strain>
    </source>
</reference>
<evidence type="ECO:0000256" key="1">
    <source>
        <dbReference type="ARBA" id="ARBA00008857"/>
    </source>
</evidence>